<sequence length="371" mass="42882">MPATITSIPYCQKHQLDPNPTAHIETSSLEYLHTAFLLYEYKTTYSKKEYRTLLDTYGWDKGSCEEKRAIRIAENFQEFSTCPQHLAPIPVTILLRLCSLQYKSIISQLQDYPIGGLTCELVLELIEERKALLKTQKQEQQKQISIWRRTPRGDRYCQFPPQYEEDHQTGVLTQELIDGYGLLPQQILREAIADYHARIKSQEKEQPQEETAESEVVVVESGMLPQEEISPTEREKAIEVNSRLKQNEQPSTSNATEQQPVGGEVLMLAEKLKSATSYYQIRNAIYRHLAVKEEAWKQLSPEEQLRIERLLPQEVLALKTARKSGLIIDYYELENGWFQVFIPGEDKPVSVSKLNVISWLQEQESLNYVTT</sequence>
<dbReference type="Proteomes" id="UP001165986">
    <property type="component" value="Unassembled WGS sequence"/>
</dbReference>
<accession>A0AA40SUQ5</accession>
<comment type="caution">
    <text evidence="1">The sequence shown here is derived from an EMBL/GenBank/DDBJ whole genome shotgun (WGS) entry which is preliminary data.</text>
</comment>
<dbReference type="RefSeq" id="WP_191756578.1">
    <property type="nucleotide sequence ID" value="NZ_VJXY01000004.1"/>
</dbReference>
<evidence type="ECO:0000313" key="2">
    <source>
        <dbReference type="Proteomes" id="UP001165986"/>
    </source>
</evidence>
<dbReference type="EMBL" id="VJXY01000004">
    <property type="protein sequence ID" value="MBD6615337.1"/>
    <property type="molecule type" value="Genomic_DNA"/>
</dbReference>
<keyword evidence="2" id="KW-1185">Reference proteome</keyword>
<name>A0AA40SUQ5_9NOST</name>
<gene>
    <name evidence="1" type="ORF">FNW02_05630</name>
</gene>
<protein>
    <submittedName>
        <fullName evidence="1">Uncharacterized protein</fullName>
    </submittedName>
</protein>
<dbReference type="AlphaFoldDB" id="A0AA40SUQ5"/>
<organism evidence="1 2">
    <name type="scientific">Komarekiella delphini-convector SJRDD-AB1</name>
    <dbReference type="NCBI Taxonomy" id="2593771"/>
    <lineage>
        <taxon>Bacteria</taxon>
        <taxon>Bacillati</taxon>
        <taxon>Cyanobacteriota</taxon>
        <taxon>Cyanophyceae</taxon>
        <taxon>Nostocales</taxon>
        <taxon>Nostocaceae</taxon>
        <taxon>Komarekiella</taxon>
        <taxon>Komarekiella delphini-convector</taxon>
    </lineage>
</organism>
<proteinExistence type="predicted"/>
<evidence type="ECO:0000313" key="1">
    <source>
        <dbReference type="EMBL" id="MBD6615337.1"/>
    </source>
</evidence>
<reference evidence="1" key="1">
    <citation type="submission" date="2019-07" db="EMBL/GenBank/DDBJ databases">
        <title>Toxilogical consequences of a new and cryptic species of cyanobacteria (Komarekiella delphini-convector) recovered from the epidermis of a bottlenose dolphin and 1500 ft. in the air.</title>
        <authorList>
            <person name="Brown A.O."/>
            <person name="Dvorak P."/>
            <person name="Villanueva C.D."/>
            <person name="Foss A.J."/>
            <person name="Garvey A.D."/>
            <person name="Gibson Q.A."/>
            <person name="Johansen J.R."/>
            <person name="Casamatta D.A."/>
        </authorList>
    </citation>
    <scope>NUCLEOTIDE SEQUENCE</scope>
    <source>
        <strain evidence="1">SJRDD-AB1</strain>
    </source>
</reference>